<feature type="compositionally biased region" description="Polar residues" evidence="1">
    <location>
        <begin position="102"/>
        <end position="119"/>
    </location>
</feature>
<protein>
    <submittedName>
        <fullName evidence="2">Uncharacterized protein</fullName>
    </submittedName>
</protein>
<accession>A0A8H6M8K5</accession>
<comment type="caution">
    <text evidence="2">The sequence shown here is derived from an EMBL/GenBank/DDBJ whole genome shotgun (WGS) entry which is preliminary data.</text>
</comment>
<evidence type="ECO:0000313" key="2">
    <source>
        <dbReference type="EMBL" id="KAF6756096.1"/>
    </source>
</evidence>
<keyword evidence="3" id="KW-1185">Reference proteome</keyword>
<reference evidence="2 3" key="1">
    <citation type="submission" date="2020-07" db="EMBL/GenBank/DDBJ databases">
        <title>Comparative genomics of pyrophilous fungi reveals a link between fire events and developmental genes.</title>
        <authorList>
            <consortium name="DOE Joint Genome Institute"/>
            <person name="Steindorff A.S."/>
            <person name="Carver A."/>
            <person name="Calhoun S."/>
            <person name="Stillman K."/>
            <person name="Liu H."/>
            <person name="Lipzen A."/>
            <person name="Pangilinan J."/>
            <person name="Labutti K."/>
            <person name="Bruns T.D."/>
            <person name="Grigoriev I.V."/>
        </authorList>
    </citation>
    <scope>NUCLEOTIDE SEQUENCE [LARGE SCALE GENOMIC DNA]</scope>
    <source>
        <strain evidence="2 3">CBS 144469</strain>
    </source>
</reference>
<name>A0A8H6M8K5_9AGAR</name>
<gene>
    <name evidence="2" type="ORF">DFP72DRAFT_894601</name>
</gene>
<sequence length="119" mass="13222">MPRIMTTFPMIATPLWISATHAIDLESLRLLHARLPEDRNWSDHPSMVHGRRGCFVCPHRATEGRLPFAHSVVDHCPGYCTASGTRANALDHGRVRLHRKSATQSTEGVDVDTNTGGER</sequence>
<feature type="region of interest" description="Disordered" evidence="1">
    <location>
        <begin position="97"/>
        <end position="119"/>
    </location>
</feature>
<evidence type="ECO:0000256" key="1">
    <source>
        <dbReference type="SAM" id="MobiDB-lite"/>
    </source>
</evidence>
<organism evidence="2 3">
    <name type="scientific">Ephemerocybe angulata</name>
    <dbReference type="NCBI Taxonomy" id="980116"/>
    <lineage>
        <taxon>Eukaryota</taxon>
        <taxon>Fungi</taxon>
        <taxon>Dikarya</taxon>
        <taxon>Basidiomycota</taxon>
        <taxon>Agaricomycotina</taxon>
        <taxon>Agaricomycetes</taxon>
        <taxon>Agaricomycetidae</taxon>
        <taxon>Agaricales</taxon>
        <taxon>Agaricineae</taxon>
        <taxon>Psathyrellaceae</taxon>
        <taxon>Ephemerocybe</taxon>
    </lineage>
</organism>
<dbReference type="AlphaFoldDB" id="A0A8H6M8K5"/>
<dbReference type="EMBL" id="JACGCI010000027">
    <property type="protein sequence ID" value="KAF6756096.1"/>
    <property type="molecule type" value="Genomic_DNA"/>
</dbReference>
<dbReference type="Proteomes" id="UP000521943">
    <property type="component" value="Unassembled WGS sequence"/>
</dbReference>
<proteinExistence type="predicted"/>
<evidence type="ECO:0000313" key="3">
    <source>
        <dbReference type="Proteomes" id="UP000521943"/>
    </source>
</evidence>